<name>A0A0E0D7D5_9ORYZ</name>
<evidence type="ECO:0000313" key="4">
    <source>
        <dbReference type="Proteomes" id="UP000008021"/>
    </source>
</evidence>
<feature type="chain" id="PRO_5010026905" description="Bifunctional inhibitor/plant lipid transfer protein/seed storage helical domain-containing protein" evidence="1">
    <location>
        <begin position="23"/>
        <end position="172"/>
    </location>
</feature>
<reference evidence="3" key="1">
    <citation type="submission" date="2015-04" db="UniProtKB">
        <authorList>
            <consortium name="EnsemblPlants"/>
        </authorList>
    </citation>
    <scope>IDENTIFICATION</scope>
</reference>
<proteinExistence type="predicted"/>
<dbReference type="SUPFAM" id="SSF47699">
    <property type="entry name" value="Bifunctional inhibitor/lipid-transfer protein/seed storage 2S albumin"/>
    <property type="match status" value="2"/>
</dbReference>
<feature type="signal peptide" evidence="1">
    <location>
        <begin position="1"/>
        <end position="22"/>
    </location>
</feature>
<dbReference type="HOGENOM" id="CLU_132896_0_0_1"/>
<reference evidence="3" key="2">
    <citation type="submission" date="2018-05" db="EMBL/GenBank/DDBJ databases">
        <title>OmerRS3 (Oryza meridionalis Reference Sequence Version 3).</title>
        <authorList>
            <person name="Zhang J."/>
            <person name="Kudrna D."/>
            <person name="Lee S."/>
            <person name="Talag J."/>
            <person name="Welchert J."/>
            <person name="Wing R.A."/>
        </authorList>
    </citation>
    <scope>NUCLEOTIDE SEQUENCE [LARGE SCALE GENOMIC DNA]</scope>
    <source>
        <strain evidence="3">OR44</strain>
    </source>
</reference>
<sequence>MASYKILVVFALLALSASAATAITTTIPYFPSTLAMGTMNPCKLYMMQTLGMGSYATMFMSQPIALLQQQCCIQLQGMIPQCHCGASCQMMQNIQNAICDGLGQQQMMMKMVMQLPYVCNMAPANFQLSPYAMGTMDPCRQYMMQTTDTDSHATMFMPQPIALLQQQCCMQL</sequence>
<dbReference type="Proteomes" id="UP000008021">
    <property type="component" value="Chromosome 3"/>
</dbReference>
<dbReference type="AlphaFoldDB" id="A0A0E0D7D5"/>
<protein>
    <recommendedName>
        <fullName evidence="2">Bifunctional inhibitor/plant lipid transfer protein/seed storage helical domain-containing protein</fullName>
    </recommendedName>
</protein>
<dbReference type="InterPro" id="IPR016140">
    <property type="entry name" value="Bifunc_inhib/LTP/seed_store"/>
</dbReference>
<feature type="domain" description="Bifunctional inhibitor/plant lipid transfer protein/seed storage helical" evidence="2">
    <location>
        <begin position="42"/>
        <end position="126"/>
    </location>
</feature>
<dbReference type="Gene3D" id="1.10.110.10">
    <property type="entry name" value="Plant lipid-transfer and hydrophobic proteins"/>
    <property type="match status" value="1"/>
</dbReference>
<dbReference type="Gramene" id="OMERI03G32630.1">
    <property type="protein sequence ID" value="OMERI03G32630.1"/>
    <property type="gene ID" value="OMERI03G32630"/>
</dbReference>
<evidence type="ECO:0000313" key="3">
    <source>
        <dbReference type="EnsemblPlants" id="OMERI03G32630.1"/>
    </source>
</evidence>
<dbReference type="EnsemblPlants" id="OMERI03G32630.1">
    <property type="protein sequence ID" value="OMERI03G32630.1"/>
    <property type="gene ID" value="OMERI03G32630"/>
</dbReference>
<evidence type="ECO:0000256" key="1">
    <source>
        <dbReference type="SAM" id="SignalP"/>
    </source>
</evidence>
<dbReference type="EnsemblPlants" id="OMERI03G32590.1">
    <property type="protein sequence ID" value="OMERI03G32590.1"/>
    <property type="gene ID" value="OMERI03G32590"/>
</dbReference>
<dbReference type="InterPro" id="IPR036312">
    <property type="entry name" value="Bifun_inhib/LTP/seed_sf"/>
</dbReference>
<dbReference type="SMART" id="SM00499">
    <property type="entry name" value="AAI"/>
    <property type="match status" value="1"/>
</dbReference>
<dbReference type="Gramene" id="OMERI03G32590.1">
    <property type="protein sequence ID" value="OMERI03G32590.1"/>
    <property type="gene ID" value="OMERI03G32590"/>
</dbReference>
<keyword evidence="4" id="KW-1185">Reference proteome</keyword>
<organism evidence="3">
    <name type="scientific">Oryza meridionalis</name>
    <dbReference type="NCBI Taxonomy" id="40149"/>
    <lineage>
        <taxon>Eukaryota</taxon>
        <taxon>Viridiplantae</taxon>
        <taxon>Streptophyta</taxon>
        <taxon>Embryophyta</taxon>
        <taxon>Tracheophyta</taxon>
        <taxon>Spermatophyta</taxon>
        <taxon>Magnoliopsida</taxon>
        <taxon>Liliopsida</taxon>
        <taxon>Poales</taxon>
        <taxon>Poaceae</taxon>
        <taxon>BOP clade</taxon>
        <taxon>Oryzoideae</taxon>
        <taxon>Oryzeae</taxon>
        <taxon>Oryzinae</taxon>
        <taxon>Oryza</taxon>
    </lineage>
</organism>
<accession>A0A0E0D7D5</accession>
<keyword evidence="1" id="KW-0732">Signal</keyword>
<dbReference type="Pfam" id="PF00234">
    <property type="entry name" value="Tryp_alpha_amyl"/>
    <property type="match status" value="1"/>
</dbReference>
<evidence type="ECO:0000259" key="2">
    <source>
        <dbReference type="SMART" id="SM00499"/>
    </source>
</evidence>